<feature type="transmembrane region" description="Helical" evidence="2">
    <location>
        <begin position="302"/>
        <end position="321"/>
    </location>
</feature>
<gene>
    <name evidence="3" type="ORF">FHW14_002555</name>
</gene>
<protein>
    <recommendedName>
        <fullName evidence="5">O-antigen polysaccharide polymerase Wzy-like protein</fullName>
    </recommendedName>
</protein>
<evidence type="ECO:0000313" key="4">
    <source>
        <dbReference type="Proteomes" id="UP000590811"/>
    </source>
</evidence>
<feature type="transmembrane region" description="Helical" evidence="2">
    <location>
        <begin position="31"/>
        <end position="52"/>
    </location>
</feature>
<feature type="transmembrane region" description="Helical" evidence="2">
    <location>
        <begin position="469"/>
        <end position="490"/>
    </location>
</feature>
<proteinExistence type="predicted"/>
<feature type="transmembrane region" description="Helical" evidence="2">
    <location>
        <begin position="263"/>
        <end position="290"/>
    </location>
</feature>
<dbReference type="Pfam" id="PF14296">
    <property type="entry name" value="O-ag_pol_Wzy"/>
    <property type="match status" value="1"/>
</dbReference>
<feature type="transmembrane region" description="Helical" evidence="2">
    <location>
        <begin position="418"/>
        <end position="438"/>
    </location>
</feature>
<feature type="region of interest" description="Disordered" evidence="1">
    <location>
        <begin position="144"/>
        <end position="170"/>
    </location>
</feature>
<evidence type="ECO:0008006" key="5">
    <source>
        <dbReference type="Google" id="ProtNLM"/>
    </source>
</evidence>
<feature type="transmembrane region" description="Helical" evidence="2">
    <location>
        <begin position="99"/>
        <end position="122"/>
    </location>
</feature>
<reference evidence="3 4" key="1">
    <citation type="submission" date="2020-08" db="EMBL/GenBank/DDBJ databases">
        <title>Genomic Encyclopedia of Type Strains, Phase IV (KMG-V): Genome sequencing to study the core and pangenomes of soil and plant-associated prokaryotes.</title>
        <authorList>
            <person name="Whitman W."/>
        </authorList>
    </citation>
    <scope>NUCLEOTIDE SEQUENCE [LARGE SCALE GENOMIC DNA]</scope>
    <source>
        <strain evidence="3 4">B3ACCR2</strain>
    </source>
</reference>
<feature type="transmembrane region" description="Helical" evidence="2">
    <location>
        <begin position="189"/>
        <end position="213"/>
    </location>
</feature>
<organism evidence="3 4">
    <name type="scientific">Terracoccus luteus</name>
    <dbReference type="NCBI Taxonomy" id="53356"/>
    <lineage>
        <taxon>Bacteria</taxon>
        <taxon>Bacillati</taxon>
        <taxon>Actinomycetota</taxon>
        <taxon>Actinomycetes</taxon>
        <taxon>Micrococcales</taxon>
        <taxon>Intrasporangiaceae</taxon>
        <taxon>Terracoccus</taxon>
    </lineage>
</organism>
<evidence type="ECO:0000256" key="1">
    <source>
        <dbReference type="SAM" id="MobiDB-lite"/>
    </source>
</evidence>
<dbReference type="AlphaFoldDB" id="A0A839Q2N7"/>
<keyword evidence="2" id="KW-0472">Membrane</keyword>
<feature type="transmembrane region" description="Helical" evidence="2">
    <location>
        <begin position="59"/>
        <end position="79"/>
    </location>
</feature>
<evidence type="ECO:0000313" key="3">
    <source>
        <dbReference type="EMBL" id="MBB2987372.1"/>
    </source>
</evidence>
<keyword evidence="2" id="KW-0812">Transmembrane</keyword>
<feature type="transmembrane region" description="Helical" evidence="2">
    <location>
        <begin position="445"/>
        <end position="463"/>
    </location>
</feature>
<accession>A0A839Q2N7</accession>
<comment type="caution">
    <text evidence="3">The sequence shown here is derived from an EMBL/GenBank/DDBJ whole genome shotgun (WGS) entry which is preliminary data.</text>
</comment>
<keyword evidence="2" id="KW-1133">Transmembrane helix</keyword>
<dbReference type="InterPro" id="IPR029468">
    <property type="entry name" value="O-ag_pol_Wzy"/>
</dbReference>
<dbReference type="Proteomes" id="UP000590811">
    <property type="component" value="Unassembled WGS sequence"/>
</dbReference>
<feature type="compositionally biased region" description="Low complexity" evidence="1">
    <location>
        <begin position="152"/>
        <end position="161"/>
    </location>
</feature>
<sequence length="521" mass="53513">MRPLLVVAALACVVGAVVVLARGDEPDLTTMAAATLVVTVGCVGVVALRWGGDLTAAPVLWLGLFCLFHFGMVWTLGVFGVTTLADVTTTAVYWVATPWLRPAVTVASVGALVFTVTALALAPRSPAHRARHRARYLGGRWRARRATRHPARSGSGRASGRVSGGGARHRARHRAQVHGRALAPGQRRLCDAVAATGLALQGLGVLVLAVAIVGRGGLGLVGGGYLAFLEAAQDQTTGYALWAFGVGSSLTQLGDTTARRWGLVVFAVLALVLFPLGLRGSVLFPACVLLATRTLVGRRVPALLIGVAAVAALGGASVVRLTRVGAQPGPGGLLDGVVSTVTELGFSIRPTAEVMRWSSAGQEPTWFVSFVAVPLRVVEGLTGWHGGPPVDDPRLFNVKVNELVGAIGGSPVAEGYDAAGVAGVVVVMVGLAVVLCRLSRGPFDTATRLAVFPVVALPLTIAVRNSFAAVVPQVAIGLAVVLAVHLWARVQHESAGAGRRAAAGSPPVRTSRPVGAARGAS</sequence>
<dbReference type="EMBL" id="JACHVT010000005">
    <property type="protein sequence ID" value="MBB2987372.1"/>
    <property type="molecule type" value="Genomic_DNA"/>
</dbReference>
<feature type="region of interest" description="Disordered" evidence="1">
    <location>
        <begin position="498"/>
        <end position="521"/>
    </location>
</feature>
<evidence type="ECO:0000256" key="2">
    <source>
        <dbReference type="SAM" id="Phobius"/>
    </source>
</evidence>
<name>A0A839Q2N7_9MICO</name>
<dbReference type="RefSeq" id="WP_184510549.1">
    <property type="nucleotide sequence ID" value="NZ_JACHVT010000005.1"/>
</dbReference>